<dbReference type="RefSeq" id="WP_015205610.1">
    <property type="nucleotide sequence ID" value="NC_019754.1"/>
</dbReference>
<dbReference type="HOGENOM" id="CLU_2552542_0_0_3"/>
<dbReference type="EMBL" id="CP003623">
    <property type="protein sequence ID" value="AFZ15614.1"/>
    <property type="molecule type" value="Genomic_DNA"/>
</dbReference>
<accession>K9W750</accession>
<name>K9W750_9CYAN</name>
<keyword evidence="2" id="KW-1185">Reference proteome</keyword>
<dbReference type="OrthoDB" id="590290at2"/>
<protein>
    <recommendedName>
        <fullName evidence="3">Ubiquitin-like domain-containing protein</fullName>
    </recommendedName>
</protein>
<evidence type="ECO:0000313" key="1">
    <source>
        <dbReference type="EMBL" id="AFZ15614.1"/>
    </source>
</evidence>
<dbReference type="Gene3D" id="3.10.20.90">
    <property type="entry name" value="Phosphatidylinositol 3-kinase Catalytic Subunit, Chain A, domain 1"/>
    <property type="match status" value="1"/>
</dbReference>
<keyword evidence="1" id="KW-0614">Plasmid</keyword>
<evidence type="ECO:0000313" key="2">
    <source>
        <dbReference type="Proteomes" id="UP000010472"/>
    </source>
</evidence>
<sequence length="82" mass="9154">METIKVIVKTFDGNFKKTTDVPGDMLIEDFQWEAQEVANLSSVPYYLILDKTNKILRGNDTFQGAGIQSGSLLILVPYVEVS</sequence>
<dbReference type="Proteomes" id="UP000010472">
    <property type="component" value="Plasmid pCRI9333.03"/>
</dbReference>
<organism evidence="1 2">
    <name type="scientific">Crinalium epipsammum PCC 9333</name>
    <dbReference type="NCBI Taxonomy" id="1173022"/>
    <lineage>
        <taxon>Bacteria</taxon>
        <taxon>Bacillati</taxon>
        <taxon>Cyanobacteriota</taxon>
        <taxon>Cyanophyceae</taxon>
        <taxon>Gomontiellales</taxon>
        <taxon>Gomontiellaceae</taxon>
        <taxon>Crinalium</taxon>
    </lineage>
</organism>
<evidence type="ECO:0008006" key="3">
    <source>
        <dbReference type="Google" id="ProtNLM"/>
    </source>
</evidence>
<proteinExistence type="predicted"/>
<geneLocation type="plasmid" evidence="1 2">
    <name>pCRI9333.03</name>
</geneLocation>
<dbReference type="InterPro" id="IPR029071">
    <property type="entry name" value="Ubiquitin-like_domsf"/>
</dbReference>
<reference evidence="1 2" key="1">
    <citation type="submission" date="2012-06" db="EMBL/GenBank/DDBJ databases">
        <title>Finished plasmid 3 of genome of Crinalium epipsammum PCC 9333.</title>
        <authorList>
            <consortium name="US DOE Joint Genome Institute"/>
            <person name="Gugger M."/>
            <person name="Coursin T."/>
            <person name="Rippka R."/>
            <person name="Tandeau De Marsac N."/>
            <person name="Huntemann M."/>
            <person name="Wei C.-L."/>
            <person name="Han J."/>
            <person name="Detter J.C."/>
            <person name="Han C."/>
            <person name="Tapia R."/>
            <person name="Davenport K."/>
            <person name="Daligault H."/>
            <person name="Erkkila T."/>
            <person name="Gu W."/>
            <person name="Munk A.C.C."/>
            <person name="Teshima H."/>
            <person name="Xu Y."/>
            <person name="Chain P."/>
            <person name="Chen A."/>
            <person name="Krypides N."/>
            <person name="Mavromatis K."/>
            <person name="Markowitz V."/>
            <person name="Szeto E."/>
            <person name="Ivanova N."/>
            <person name="Mikhailova N."/>
            <person name="Ovchinnikova G."/>
            <person name="Pagani I."/>
            <person name="Pati A."/>
            <person name="Goodwin L."/>
            <person name="Peters L."/>
            <person name="Pitluck S."/>
            <person name="Woyke T."/>
            <person name="Kerfeld C."/>
        </authorList>
    </citation>
    <scope>NUCLEOTIDE SEQUENCE [LARGE SCALE GENOMIC DNA]</scope>
    <source>
        <strain evidence="1 2">PCC 9333</strain>
        <plasmid evidence="2">Plasmid pCRI9333.03</plasmid>
    </source>
</reference>
<gene>
    <name evidence="1" type="ORF">Cri9333_4848</name>
</gene>
<dbReference type="SUPFAM" id="SSF54236">
    <property type="entry name" value="Ubiquitin-like"/>
    <property type="match status" value="1"/>
</dbReference>
<dbReference type="AlphaFoldDB" id="K9W750"/>
<dbReference type="KEGG" id="cep:Cri9333_4848"/>